<organism evidence="3 4">
    <name type="scientific">Paenibacillus sepulcri</name>
    <dbReference type="NCBI Taxonomy" id="359917"/>
    <lineage>
        <taxon>Bacteria</taxon>
        <taxon>Bacillati</taxon>
        <taxon>Bacillota</taxon>
        <taxon>Bacilli</taxon>
        <taxon>Bacillales</taxon>
        <taxon>Paenibacillaceae</taxon>
        <taxon>Paenibacillus</taxon>
    </lineage>
</organism>
<comment type="caution">
    <text evidence="3">The sequence shown here is derived from an EMBL/GenBank/DDBJ whole genome shotgun (WGS) entry which is preliminary data.</text>
</comment>
<sequence length="135" mass="14592">AVRITALLPTVIAYRYHSIMGTQWPGEVDEYDHVAYYLHVLFGRPATAAHIRVMNAYMILAMEHGLNASTFAARVVASTESDIYSAVSAAIGAMKGPLHGGAPSGVIKLLERVGSKPQAEPVIRNMLEQGERLMG</sequence>
<evidence type="ECO:0000313" key="3">
    <source>
        <dbReference type="EMBL" id="MBW7461988.1"/>
    </source>
</evidence>
<dbReference type="EMBL" id="JAHZIK010003471">
    <property type="protein sequence ID" value="MBW7461988.1"/>
    <property type="molecule type" value="Genomic_DNA"/>
</dbReference>
<dbReference type="Proteomes" id="UP001519887">
    <property type="component" value="Unassembled WGS sequence"/>
</dbReference>
<dbReference type="SUPFAM" id="SSF48256">
    <property type="entry name" value="Citrate synthase"/>
    <property type="match status" value="1"/>
</dbReference>
<dbReference type="Gene3D" id="1.10.580.10">
    <property type="entry name" value="Citrate Synthase, domain 1"/>
    <property type="match status" value="1"/>
</dbReference>
<dbReference type="PRINTS" id="PR00143">
    <property type="entry name" value="CITRTSNTHASE"/>
</dbReference>
<reference evidence="3 4" key="1">
    <citation type="submission" date="2021-07" db="EMBL/GenBank/DDBJ databases">
        <title>Paenibacillus radiodurans sp. nov., isolated from the southeastern edge of Tengger Desert.</title>
        <authorList>
            <person name="Zhang G."/>
        </authorList>
    </citation>
    <scope>NUCLEOTIDE SEQUENCE [LARGE SCALE GENOMIC DNA]</scope>
    <source>
        <strain evidence="3 4">CCM 7311</strain>
    </source>
</reference>
<name>A0ABS7CM70_9BACL</name>
<evidence type="ECO:0000256" key="2">
    <source>
        <dbReference type="ARBA" id="ARBA00022679"/>
    </source>
</evidence>
<dbReference type="PANTHER" id="PTHR11739:SF4">
    <property type="entry name" value="CITRATE SYNTHASE, PEROXISOMAL"/>
    <property type="match status" value="1"/>
</dbReference>
<dbReference type="InterPro" id="IPR016142">
    <property type="entry name" value="Citrate_synth-like_lrg_a-sub"/>
</dbReference>
<proteinExistence type="inferred from homology"/>
<comment type="similarity">
    <text evidence="1">Belongs to the citrate synthase family.</text>
</comment>
<dbReference type="PANTHER" id="PTHR11739">
    <property type="entry name" value="CITRATE SYNTHASE"/>
    <property type="match status" value="1"/>
</dbReference>
<accession>A0ABS7CM70</accession>
<gene>
    <name evidence="3" type="ORF">K0U00_48855</name>
</gene>
<protein>
    <submittedName>
        <fullName evidence="3">Citrate/2-methylcitrate synthase</fullName>
    </submittedName>
</protein>
<evidence type="ECO:0000256" key="1">
    <source>
        <dbReference type="ARBA" id="ARBA00010566"/>
    </source>
</evidence>
<keyword evidence="4" id="KW-1185">Reference proteome</keyword>
<dbReference type="InterPro" id="IPR036969">
    <property type="entry name" value="Citrate_synthase_sf"/>
</dbReference>
<evidence type="ECO:0000313" key="4">
    <source>
        <dbReference type="Proteomes" id="UP001519887"/>
    </source>
</evidence>
<feature type="non-terminal residue" evidence="3">
    <location>
        <position position="1"/>
    </location>
</feature>
<feature type="non-terminal residue" evidence="3">
    <location>
        <position position="135"/>
    </location>
</feature>
<dbReference type="Pfam" id="PF00285">
    <property type="entry name" value="Citrate_synt"/>
    <property type="match status" value="1"/>
</dbReference>
<keyword evidence="2" id="KW-0808">Transferase</keyword>
<dbReference type="InterPro" id="IPR002020">
    <property type="entry name" value="Citrate_synthase"/>
</dbReference>